<protein>
    <submittedName>
        <fullName evidence="1">Uncharacterized protein</fullName>
    </submittedName>
</protein>
<dbReference type="Proteomes" id="UP000250242">
    <property type="component" value="Unassembled WGS sequence"/>
</dbReference>
<reference evidence="1 2" key="1">
    <citation type="submission" date="2018-06" db="EMBL/GenBank/DDBJ databases">
        <authorList>
            <consortium name="Pathogen Informatics"/>
            <person name="Doyle S."/>
        </authorList>
    </citation>
    <scope>NUCLEOTIDE SEQUENCE [LARGE SCALE GENOMIC DNA]</scope>
    <source>
        <strain evidence="1 2">NCTC11009</strain>
    </source>
</reference>
<sequence length="81" mass="9032">MMLLSTSFLTGTAHAYYYNGTNASTWIDVPLENQEGKQIGTISQGVLINPSYSTKKAAFNTRINVRDLLGIGSNFHFNMNW</sequence>
<evidence type="ECO:0000313" key="2">
    <source>
        <dbReference type="Proteomes" id="UP000250242"/>
    </source>
</evidence>
<proteinExistence type="predicted"/>
<name>A0A2X1UPR5_9BURK</name>
<evidence type="ECO:0000313" key="1">
    <source>
        <dbReference type="EMBL" id="SPY09087.1"/>
    </source>
</evidence>
<dbReference type="EMBL" id="UATH01000001">
    <property type="protein sequence ID" value="SPY09087.1"/>
    <property type="molecule type" value="Genomic_DNA"/>
</dbReference>
<organism evidence="1 2">
    <name type="scientific">Oligella urethralis</name>
    <dbReference type="NCBI Taxonomy" id="90245"/>
    <lineage>
        <taxon>Bacteria</taxon>
        <taxon>Pseudomonadati</taxon>
        <taxon>Pseudomonadota</taxon>
        <taxon>Betaproteobacteria</taxon>
        <taxon>Burkholderiales</taxon>
        <taxon>Alcaligenaceae</taxon>
        <taxon>Oligella</taxon>
    </lineage>
</organism>
<dbReference type="AlphaFoldDB" id="A0A2X1UPR5"/>
<dbReference type="RefSeq" id="WP_146741208.1">
    <property type="nucleotide sequence ID" value="NZ_UATH01000001.1"/>
</dbReference>
<gene>
    <name evidence="1" type="ORF">NCTC11009_02340</name>
</gene>
<accession>A0A2X1UPR5</accession>